<comment type="similarity">
    <text evidence="2">Belongs to the FKBP-type PPIase family.</text>
</comment>
<dbReference type="RefSeq" id="WP_377939166.1">
    <property type="nucleotide sequence ID" value="NZ_JBHTHQ010000021.1"/>
</dbReference>
<feature type="domain" description="PPIase FKBP-type" evidence="8">
    <location>
        <begin position="240"/>
        <end position="328"/>
    </location>
</feature>
<feature type="signal peptide" evidence="7">
    <location>
        <begin position="1"/>
        <end position="25"/>
    </location>
</feature>
<keyword evidence="10" id="KW-1185">Reference proteome</keyword>
<comment type="catalytic activity">
    <reaction evidence="1 6">
        <text>[protein]-peptidylproline (omega=180) = [protein]-peptidylproline (omega=0)</text>
        <dbReference type="Rhea" id="RHEA:16237"/>
        <dbReference type="Rhea" id="RHEA-COMP:10747"/>
        <dbReference type="Rhea" id="RHEA-COMP:10748"/>
        <dbReference type="ChEBI" id="CHEBI:83833"/>
        <dbReference type="ChEBI" id="CHEBI:83834"/>
        <dbReference type="EC" id="5.2.1.8"/>
    </reaction>
</comment>
<dbReference type="PANTHER" id="PTHR43811:SF19">
    <property type="entry name" value="39 KDA FK506-BINDING NUCLEAR PROTEIN"/>
    <property type="match status" value="1"/>
</dbReference>
<dbReference type="InterPro" id="IPR001179">
    <property type="entry name" value="PPIase_FKBP_dom"/>
</dbReference>
<dbReference type="EMBL" id="JBHTHQ010000021">
    <property type="protein sequence ID" value="MFD0705481.1"/>
    <property type="molecule type" value="Genomic_DNA"/>
</dbReference>
<evidence type="ECO:0000259" key="8">
    <source>
        <dbReference type="PROSITE" id="PS50059"/>
    </source>
</evidence>
<keyword evidence="4 6" id="KW-0697">Rotamase</keyword>
<dbReference type="Gene3D" id="3.10.50.40">
    <property type="match status" value="1"/>
</dbReference>
<evidence type="ECO:0000256" key="6">
    <source>
        <dbReference type="PROSITE-ProRule" id="PRU00277"/>
    </source>
</evidence>
<evidence type="ECO:0000256" key="1">
    <source>
        <dbReference type="ARBA" id="ARBA00000971"/>
    </source>
</evidence>
<proteinExistence type="inferred from homology"/>
<reference evidence="10" key="1">
    <citation type="journal article" date="2019" name="Int. J. Syst. Evol. Microbiol.">
        <title>The Global Catalogue of Microorganisms (GCM) 10K type strain sequencing project: providing services to taxonomists for standard genome sequencing and annotation.</title>
        <authorList>
            <consortium name="The Broad Institute Genomics Platform"/>
            <consortium name="The Broad Institute Genome Sequencing Center for Infectious Disease"/>
            <person name="Wu L."/>
            <person name="Ma J."/>
        </authorList>
    </citation>
    <scope>NUCLEOTIDE SEQUENCE [LARGE SCALE GENOMIC DNA]</scope>
    <source>
        <strain evidence="10">CCM 8604</strain>
    </source>
</reference>
<keyword evidence="7" id="KW-0732">Signal</keyword>
<evidence type="ECO:0000256" key="7">
    <source>
        <dbReference type="SAM" id="SignalP"/>
    </source>
</evidence>
<sequence length="328" mass="34316">MHTNSHKVLRAVGALIATVTLVFTAACGNSSSSSNAISGLTPMTGVSAQGKLGSKPTVKFKTPFKVTNNSYQIIQKGDGATFKEGQKLCMQQIVFDPKTGKQVSSTWENSADCTSTFSSKSMQSSFYNLFKQLRVNSTVALGISSSGSSTSSSSKSSSSKSSSTETTAYIMALTIVSAKTIPTRATGDKVTGIDASLPKITLAKNGAPSINAQNLKKYKSDGQLKVQTLIQGKGATVKETSTITAHYTGWVLGGDASKPFDSSWTRGAAATFSLQQVIKGWTQGLAGQKVGSQVLLIIPPSLGYGNQAQTNIPANSTLVFVVDILDAQ</sequence>
<dbReference type="Pfam" id="PF00254">
    <property type="entry name" value="FKBP_C"/>
    <property type="match status" value="1"/>
</dbReference>
<evidence type="ECO:0000256" key="2">
    <source>
        <dbReference type="ARBA" id="ARBA00006577"/>
    </source>
</evidence>
<dbReference type="PROSITE" id="PS51257">
    <property type="entry name" value="PROKAR_LIPOPROTEIN"/>
    <property type="match status" value="1"/>
</dbReference>
<dbReference type="PROSITE" id="PS50059">
    <property type="entry name" value="FKBP_PPIASE"/>
    <property type="match status" value="1"/>
</dbReference>
<gene>
    <name evidence="9" type="ORF">ACFQY8_06975</name>
</gene>
<evidence type="ECO:0000313" key="10">
    <source>
        <dbReference type="Proteomes" id="UP001597036"/>
    </source>
</evidence>
<organism evidence="9 10">
    <name type="scientific">Alloscardovia venturai</name>
    <dbReference type="NCBI Taxonomy" id="1769421"/>
    <lineage>
        <taxon>Bacteria</taxon>
        <taxon>Bacillati</taxon>
        <taxon>Actinomycetota</taxon>
        <taxon>Actinomycetes</taxon>
        <taxon>Bifidobacteriales</taxon>
        <taxon>Bifidobacteriaceae</taxon>
        <taxon>Alloscardovia</taxon>
    </lineage>
</organism>
<feature type="chain" id="PRO_5047226369" description="peptidylprolyl isomerase" evidence="7">
    <location>
        <begin position="26"/>
        <end position="328"/>
    </location>
</feature>
<protein>
    <recommendedName>
        <fullName evidence="3 6">peptidylprolyl isomerase</fullName>
        <ecNumber evidence="3 6">5.2.1.8</ecNumber>
    </recommendedName>
</protein>
<name>A0ABW2Y6T7_9BIFI</name>
<dbReference type="PANTHER" id="PTHR43811">
    <property type="entry name" value="FKBP-TYPE PEPTIDYL-PROLYL CIS-TRANS ISOMERASE FKPA"/>
    <property type="match status" value="1"/>
</dbReference>
<evidence type="ECO:0000256" key="3">
    <source>
        <dbReference type="ARBA" id="ARBA00013194"/>
    </source>
</evidence>
<dbReference type="EC" id="5.2.1.8" evidence="3 6"/>
<keyword evidence="5 6" id="KW-0413">Isomerase</keyword>
<dbReference type="InterPro" id="IPR046357">
    <property type="entry name" value="PPIase_dom_sf"/>
</dbReference>
<accession>A0ABW2Y6T7</accession>
<evidence type="ECO:0000313" key="9">
    <source>
        <dbReference type="EMBL" id="MFD0705481.1"/>
    </source>
</evidence>
<evidence type="ECO:0000256" key="4">
    <source>
        <dbReference type="ARBA" id="ARBA00023110"/>
    </source>
</evidence>
<comment type="caution">
    <text evidence="9">The sequence shown here is derived from an EMBL/GenBank/DDBJ whole genome shotgun (WGS) entry which is preliminary data.</text>
</comment>
<evidence type="ECO:0000256" key="5">
    <source>
        <dbReference type="ARBA" id="ARBA00023235"/>
    </source>
</evidence>
<dbReference type="Proteomes" id="UP001597036">
    <property type="component" value="Unassembled WGS sequence"/>
</dbReference>
<dbReference type="SUPFAM" id="SSF54534">
    <property type="entry name" value="FKBP-like"/>
    <property type="match status" value="1"/>
</dbReference>
<dbReference type="GO" id="GO:0003755">
    <property type="term" value="F:peptidyl-prolyl cis-trans isomerase activity"/>
    <property type="evidence" value="ECO:0007669"/>
    <property type="project" value="UniProtKB-EC"/>
</dbReference>